<keyword evidence="5 7" id="KW-0560">Oxidoreductase</keyword>
<feature type="binding site" description="in other chain" evidence="8">
    <location>
        <begin position="10"/>
        <end position="12"/>
    </location>
    <ligand>
        <name>FMN</name>
        <dbReference type="ChEBI" id="CHEBI:58210"/>
        <note>ligand shared between dimeric partners</note>
    </ligand>
</feature>
<dbReference type="Pfam" id="PF00881">
    <property type="entry name" value="Nitroreductase"/>
    <property type="match status" value="1"/>
</dbReference>
<protein>
    <recommendedName>
        <fullName evidence="7">Putative NAD(P)H nitroreductase</fullName>
        <ecNumber evidence="7">1.-.-.-</ecNumber>
    </recommendedName>
</protein>
<organism evidence="11 12">
    <name type="scientific">Oleiphilus messinensis</name>
    <dbReference type="NCBI Taxonomy" id="141451"/>
    <lineage>
        <taxon>Bacteria</taxon>
        <taxon>Pseudomonadati</taxon>
        <taxon>Pseudomonadota</taxon>
        <taxon>Gammaproteobacteria</taxon>
        <taxon>Oceanospirillales</taxon>
        <taxon>Oleiphilaceae</taxon>
        <taxon>Oleiphilus</taxon>
    </lineage>
</organism>
<evidence type="ECO:0000256" key="2">
    <source>
        <dbReference type="ARBA" id="ARBA00022630"/>
    </source>
</evidence>
<evidence type="ECO:0000256" key="7">
    <source>
        <dbReference type="PIRNR" id="PIRNR000232"/>
    </source>
</evidence>
<dbReference type="InterPro" id="IPR000415">
    <property type="entry name" value="Nitroreductase-like"/>
</dbReference>
<dbReference type="PANTHER" id="PTHR43821:SF1">
    <property type="entry name" value="NAD(P)H NITROREDUCTASE YDJA-RELATED"/>
    <property type="match status" value="1"/>
</dbReference>
<dbReference type="PANTHER" id="PTHR43821">
    <property type="entry name" value="NAD(P)H NITROREDUCTASE YDJA-RELATED"/>
    <property type="match status" value="1"/>
</dbReference>
<accession>A0A1Y0IHP6</accession>
<dbReference type="EC" id="1.-.-.-" evidence="7"/>
<dbReference type="Gene3D" id="3.40.109.10">
    <property type="entry name" value="NADH Oxidase"/>
    <property type="match status" value="1"/>
</dbReference>
<keyword evidence="6 7" id="KW-0520">NAD</keyword>
<evidence type="ECO:0000256" key="6">
    <source>
        <dbReference type="ARBA" id="ARBA00023027"/>
    </source>
</evidence>
<feature type="binding site" evidence="8">
    <location>
        <position position="39"/>
    </location>
    <ligand>
        <name>FMN</name>
        <dbReference type="ChEBI" id="CHEBI:58210"/>
        <note>ligand shared between dimeric partners</note>
    </ligand>
</feature>
<dbReference type="Proteomes" id="UP000196027">
    <property type="component" value="Chromosome"/>
</dbReference>
<evidence type="ECO:0000256" key="1">
    <source>
        <dbReference type="ARBA" id="ARBA00007118"/>
    </source>
</evidence>
<dbReference type="EMBL" id="CP021425">
    <property type="protein sequence ID" value="ARU59376.1"/>
    <property type="molecule type" value="Genomic_DNA"/>
</dbReference>
<keyword evidence="3 7" id="KW-0288">FMN</keyword>
<evidence type="ECO:0000313" key="12">
    <source>
        <dbReference type="Proteomes" id="UP000196027"/>
    </source>
</evidence>
<dbReference type="InterPro" id="IPR052530">
    <property type="entry name" value="NAD(P)H_nitroreductase"/>
</dbReference>
<evidence type="ECO:0000256" key="3">
    <source>
        <dbReference type="ARBA" id="ARBA00022643"/>
    </source>
</evidence>
<feature type="region of interest" description="Disordered" evidence="9">
    <location>
        <begin position="168"/>
        <end position="187"/>
    </location>
</feature>
<dbReference type="InterPro" id="IPR026021">
    <property type="entry name" value="YdjA-like"/>
</dbReference>
<gene>
    <name evidence="11" type="ORF">OLMES_5396</name>
</gene>
<proteinExistence type="inferred from homology"/>
<keyword evidence="4 7" id="KW-0521">NADP</keyword>
<evidence type="ECO:0000259" key="10">
    <source>
        <dbReference type="Pfam" id="PF00881"/>
    </source>
</evidence>
<feature type="domain" description="Nitroreductase" evidence="10">
    <location>
        <begin position="7"/>
        <end position="163"/>
    </location>
</feature>
<dbReference type="OrthoDB" id="9804207at2"/>
<comment type="similarity">
    <text evidence="1 7">Belongs to the nitroreductase family.</text>
</comment>
<name>A0A1Y0IHP6_9GAMM</name>
<dbReference type="RefSeq" id="WP_087464056.1">
    <property type="nucleotide sequence ID" value="NZ_CP021425.1"/>
</dbReference>
<feature type="binding site" evidence="8">
    <location>
        <position position="35"/>
    </location>
    <ligand>
        <name>FMN</name>
        <dbReference type="ChEBI" id="CHEBI:58210"/>
        <note>ligand shared between dimeric partners</note>
    </ligand>
</feature>
<dbReference type="PIRSF" id="PIRSF000232">
    <property type="entry name" value="YdjA"/>
    <property type="match status" value="1"/>
</dbReference>
<dbReference type="SUPFAM" id="SSF55469">
    <property type="entry name" value="FMN-dependent nitroreductase-like"/>
    <property type="match status" value="1"/>
</dbReference>
<dbReference type="GO" id="GO:0016491">
    <property type="term" value="F:oxidoreductase activity"/>
    <property type="evidence" value="ECO:0007669"/>
    <property type="project" value="UniProtKB-UniRule"/>
</dbReference>
<feature type="binding site" description="in other chain" evidence="8">
    <location>
        <begin position="133"/>
        <end position="135"/>
    </location>
    <ligand>
        <name>FMN</name>
        <dbReference type="ChEBI" id="CHEBI:58210"/>
        <note>ligand shared between dimeric partners</note>
    </ligand>
</feature>
<dbReference type="KEGG" id="ome:OLMES_5396"/>
<dbReference type="AlphaFoldDB" id="A0A1Y0IHP6"/>
<comment type="cofactor">
    <cofactor evidence="8">
        <name>FMN</name>
        <dbReference type="ChEBI" id="CHEBI:58210"/>
    </cofactor>
    <text evidence="8">Binds 1 FMN per subunit.</text>
</comment>
<reference evidence="11 12" key="1">
    <citation type="submission" date="2017-05" db="EMBL/GenBank/DDBJ databases">
        <title>Genomic insights into alkan degradation activity of Oleiphilus messinensis.</title>
        <authorList>
            <person name="Kozyavkin S.A."/>
            <person name="Slesarev A.I."/>
            <person name="Golyshin P.N."/>
            <person name="Korzhenkov A."/>
            <person name="Golyshina O.N."/>
            <person name="Toshchakov S.V."/>
        </authorList>
    </citation>
    <scope>NUCLEOTIDE SEQUENCE [LARGE SCALE GENOMIC DNA]</scope>
    <source>
        <strain evidence="11 12">ME102</strain>
    </source>
</reference>
<sequence>METIAAILSRRSTPKLTEPVPNDDELQLVMQCALRAPDHGRLRPWRFFAVTGDDRIKLGELYLRAAEQDNPELDESKREKLLNMPMRAPMLIIAIAEVTEDHKVPSIEQVVSVGAAVQNIQLALHDMGYGCMWRTGEMAENNYIKTAMGFSAKDEIVGFLYIGTPEQAPKEVPAPEPGDFLTRWPSH</sequence>
<keyword evidence="12" id="KW-1185">Reference proteome</keyword>
<dbReference type="InterPro" id="IPR029479">
    <property type="entry name" value="Nitroreductase"/>
</dbReference>
<evidence type="ECO:0000313" key="11">
    <source>
        <dbReference type="EMBL" id="ARU59376.1"/>
    </source>
</evidence>
<evidence type="ECO:0000256" key="9">
    <source>
        <dbReference type="SAM" id="MobiDB-lite"/>
    </source>
</evidence>
<evidence type="ECO:0000256" key="4">
    <source>
        <dbReference type="ARBA" id="ARBA00022857"/>
    </source>
</evidence>
<dbReference type="CDD" id="cd02135">
    <property type="entry name" value="YdjA-like"/>
    <property type="match status" value="1"/>
</dbReference>
<evidence type="ECO:0000256" key="5">
    <source>
        <dbReference type="ARBA" id="ARBA00023002"/>
    </source>
</evidence>
<keyword evidence="2 7" id="KW-0285">Flavoprotein</keyword>
<evidence type="ECO:0000256" key="8">
    <source>
        <dbReference type="PIRSR" id="PIRSR000232-1"/>
    </source>
</evidence>